<dbReference type="Proteomes" id="UP001631957">
    <property type="component" value="Unassembled WGS sequence"/>
</dbReference>
<keyword evidence="2" id="KW-1185">Reference proteome</keyword>
<accession>A0ABW9I7Z2</accession>
<proteinExistence type="predicted"/>
<sequence length="141" mass="15749">MAMTVRVCNAISILPLSDLVAAAEAHGETVPINDHAQYAGPVRCELAIEHDMDGAHCMYVKEWDDGTGNLWWRWLPNGVGEFVSTPACEAQSDGEDPQACYLIENHPREHSWEIFNPLREEAARDPQSFLPEGLGRHPQNE</sequence>
<evidence type="ECO:0000313" key="2">
    <source>
        <dbReference type="Proteomes" id="UP001631957"/>
    </source>
</evidence>
<comment type="caution">
    <text evidence="1">The sequence shown here is derived from an EMBL/GenBank/DDBJ whole genome shotgun (WGS) entry which is preliminary data.</text>
</comment>
<organism evidence="1 2">
    <name type="scientific">Streptomyces niveiscabiei</name>
    <dbReference type="NCBI Taxonomy" id="164115"/>
    <lineage>
        <taxon>Bacteria</taxon>
        <taxon>Bacillati</taxon>
        <taxon>Actinomycetota</taxon>
        <taxon>Actinomycetes</taxon>
        <taxon>Kitasatosporales</taxon>
        <taxon>Streptomycetaceae</taxon>
        <taxon>Streptomyces</taxon>
    </lineage>
</organism>
<dbReference type="EMBL" id="JBJVNI010000046">
    <property type="protein sequence ID" value="MFM9615976.1"/>
    <property type="molecule type" value="Genomic_DNA"/>
</dbReference>
<gene>
    <name evidence="1" type="ORF">ACKI18_45770</name>
</gene>
<dbReference type="RefSeq" id="WP_133258311.1">
    <property type="nucleotide sequence ID" value="NZ_JBJVNI010000046.1"/>
</dbReference>
<evidence type="ECO:0000313" key="1">
    <source>
        <dbReference type="EMBL" id="MFM9615976.1"/>
    </source>
</evidence>
<protein>
    <submittedName>
        <fullName evidence="1">Uncharacterized protein</fullName>
    </submittedName>
</protein>
<name>A0ABW9I7Z2_9ACTN</name>
<reference evidence="1 2" key="1">
    <citation type="submission" date="2024-12" db="EMBL/GenBank/DDBJ databases">
        <title>Forecasting of Potato common scab and diversities of Pathogenic streptomyces spp. in china.</title>
        <authorList>
            <person name="Handique U."/>
            <person name="Wu J."/>
        </authorList>
    </citation>
    <scope>NUCLEOTIDE SEQUENCE [LARGE SCALE GENOMIC DNA]</scope>
    <source>
        <strain evidence="1 2">ZRIMU1530</strain>
    </source>
</reference>